<evidence type="ECO:0000313" key="23">
    <source>
        <dbReference type="EMBL" id="NKY57145.1"/>
    </source>
</evidence>
<dbReference type="Pfam" id="PF19298">
    <property type="entry name" value="KshA_C"/>
    <property type="match status" value="1"/>
</dbReference>
<evidence type="ECO:0000256" key="18">
    <source>
        <dbReference type="ARBA" id="ARBA00030944"/>
    </source>
</evidence>
<keyword evidence="14" id="KW-0753">Steroid metabolism</keyword>
<dbReference type="EMBL" id="JAAXOT010000006">
    <property type="protein sequence ID" value="NKY57145.1"/>
    <property type="molecule type" value="Genomic_DNA"/>
</dbReference>
<proteinExistence type="inferred from homology"/>
<comment type="subcellular location">
    <subcellularLocation>
        <location evidence="2">Membrane</location>
    </subcellularLocation>
</comment>
<dbReference type="GO" id="GO:0051537">
    <property type="term" value="F:2 iron, 2 sulfur cluster binding"/>
    <property type="evidence" value="ECO:0007669"/>
    <property type="project" value="UniProtKB-KW"/>
</dbReference>
<dbReference type="GO" id="GO:0016020">
    <property type="term" value="C:membrane"/>
    <property type="evidence" value="ECO:0007669"/>
    <property type="project" value="UniProtKB-SubCell"/>
</dbReference>
<keyword evidence="11" id="KW-0411">Iron-sulfur</keyword>
<keyword evidence="10" id="KW-0408">Iron</keyword>
<evidence type="ECO:0000256" key="16">
    <source>
        <dbReference type="ARBA" id="ARBA00025729"/>
    </source>
</evidence>
<dbReference type="Gene3D" id="2.102.10.10">
    <property type="entry name" value="Rieske [2Fe-2S] iron-sulphur domain"/>
    <property type="match status" value="1"/>
</dbReference>
<dbReference type="Gene3D" id="3.90.380.10">
    <property type="entry name" value="Naphthalene 1,2-dioxygenase Alpha Subunit, Chain A, domain 1"/>
    <property type="match status" value="1"/>
</dbReference>
<keyword evidence="8" id="KW-1133">Transmembrane helix</keyword>
<dbReference type="GO" id="GO:0004497">
    <property type="term" value="F:monooxygenase activity"/>
    <property type="evidence" value="ECO:0007669"/>
    <property type="project" value="UniProtKB-ARBA"/>
</dbReference>
<dbReference type="PROSITE" id="PS51296">
    <property type="entry name" value="RIESKE"/>
    <property type="match status" value="1"/>
</dbReference>
<reference evidence="23 24" key="1">
    <citation type="submission" date="2020-04" db="EMBL/GenBank/DDBJ databases">
        <title>MicrobeNet Type strains.</title>
        <authorList>
            <person name="Nicholson A.C."/>
        </authorList>
    </citation>
    <scope>NUCLEOTIDE SEQUENCE [LARGE SCALE GENOMIC DNA]</scope>
    <source>
        <strain evidence="23 24">JCM 3332</strain>
    </source>
</reference>
<dbReference type="RefSeq" id="WP_062976455.1">
    <property type="nucleotide sequence ID" value="NZ_JAAXOT010000006.1"/>
</dbReference>
<name>A0A846YEM6_9NOCA</name>
<dbReference type="InterPro" id="IPR050584">
    <property type="entry name" value="Cholesterol_7-desaturase"/>
</dbReference>
<comment type="similarity">
    <text evidence="16">Belongs to the cholesterol 7-desaturase family.</text>
</comment>
<dbReference type="PANTHER" id="PTHR21266">
    <property type="entry name" value="IRON-SULFUR DOMAIN CONTAINING PROTEIN"/>
    <property type="match status" value="1"/>
</dbReference>
<sequence length="347" mass="38091">MTDIAPASAVRFTGNSTATSAERYAARDLRAGPPPFPHGWFAVAFSDEVRPGTVSTRRFMDREIVVYRTRSGTARAIESYCPHLGAHFGHGGTVAGEEIRCPFHGFRFDTSGRCTSTPYGSPPPAAHLGTLEMREALGVILVWHGAPGIDPWELELPEIDSRWRPMRYDTVALHGHPQEITENGVDSGHLAVLHGFEQVKATAKLTTAGPRLRAGYSFRKPLPLSKGVAAELSIDVQGLGFSVVEVVTSAGWTIRELILPTPAGGREVEVRIATMLRTRSTGRASRFAWTSVEAIVERTSLRSLRSELLRDREIWQHKKYLGRPALAAGDGPIGPYRAWARQFYPDA</sequence>
<protein>
    <recommendedName>
        <fullName evidence="17">cholesterol 7-desaturase</fullName>
        <ecNumber evidence="17">1.14.19.21</ecNumber>
    </recommendedName>
    <alternativeName>
        <fullName evidence="18">Rieske-type oxygenase</fullName>
    </alternativeName>
</protein>
<dbReference type="PANTHER" id="PTHR21266:SF32">
    <property type="entry name" value="CHOLESTEROL 7-DESATURASE NVD"/>
    <property type="match status" value="1"/>
</dbReference>
<keyword evidence="4" id="KW-0812">Transmembrane</keyword>
<evidence type="ECO:0000313" key="24">
    <source>
        <dbReference type="Proteomes" id="UP000570678"/>
    </source>
</evidence>
<evidence type="ECO:0000256" key="8">
    <source>
        <dbReference type="ARBA" id="ARBA00022989"/>
    </source>
</evidence>
<dbReference type="SUPFAM" id="SSF50022">
    <property type="entry name" value="ISP domain"/>
    <property type="match status" value="1"/>
</dbReference>
<comment type="catalytic activity">
    <reaction evidence="21">
        <text>cholesterol + NADPH + O2 + H(+) = 7-dehydrocholesterol + NADP(+) + 2 H2O</text>
        <dbReference type="Rhea" id="RHEA:45024"/>
        <dbReference type="ChEBI" id="CHEBI:15377"/>
        <dbReference type="ChEBI" id="CHEBI:15378"/>
        <dbReference type="ChEBI" id="CHEBI:15379"/>
        <dbReference type="ChEBI" id="CHEBI:16113"/>
        <dbReference type="ChEBI" id="CHEBI:17759"/>
        <dbReference type="ChEBI" id="CHEBI:57783"/>
        <dbReference type="ChEBI" id="CHEBI:58349"/>
        <dbReference type="EC" id="1.14.19.21"/>
    </reaction>
    <physiologicalReaction direction="left-to-right" evidence="21">
        <dbReference type="Rhea" id="RHEA:45025"/>
    </physiologicalReaction>
</comment>
<gene>
    <name evidence="23" type="ORF">HGA15_13455</name>
</gene>
<evidence type="ECO:0000256" key="14">
    <source>
        <dbReference type="ARBA" id="ARBA00023221"/>
    </source>
</evidence>
<dbReference type="AlphaFoldDB" id="A0A846YEM6"/>
<dbReference type="GO" id="GO:0046872">
    <property type="term" value="F:metal ion binding"/>
    <property type="evidence" value="ECO:0007669"/>
    <property type="project" value="UniProtKB-KW"/>
</dbReference>
<evidence type="ECO:0000256" key="12">
    <source>
        <dbReference type="ARBA" id="ARBA00023098"/>
    </source>
</evidence>
<dbReference type="GO" id="GO:0005737">
    <property type="term" value="C:cytoplasm"/>
    <property type="evidence" value="ECO:0007669"/>
    <property type="project" value="TreeGrafter"/>
</dbReference>
<evidence type="ECO:0000256" key="3">
    <source>
        <dbReference type="ARBA" id="ARBA00004972"/>
    </source>
</evidence>
<evidence type="ECO:0000256" key="1">
    <source>
        <dbReference type="ARBA" id="ARBA00001962"/>
    </source>
</evidence>
<dbReference type="GO" id="GO:0016042">
    <property type="term" value="P:lipid catabolic process"/>
    <property type="evidence" value="ECO:0007669"/>
    <property type="project" value="UniProtKB-KW"/>
</dbReference>
<evidence type="ECO:0000256" key="15">
    <source>
        <dbReference type="ARBA" id="ARBA00025712"/>
    </source>
</evidence>
<dbReference type="Proteomes" id="UP000570678">
    <property type="component" value="Unassembled WGS sequence"/>
</dbReference>
<evidence type="ECO:0000256" key="2">
    <source>
        <dbReference type="ARBA" id="ARBA00004370"/>
    </source>
</evidence>
<keyword evidence="13" id="KW-0472">Membrane</keyword>
<evidence type="ECO:0000256" key="20">
    <source>
        <dbReference type="ARBA" id="ARBA00047853"/>
    </source>
</evidence>
<dbReference type="GO" id="GO:0008203">
    <property type="term" value="P:cholesterol metabolic process"/>
    <property type="evidence" value="ECO:0007669"/>
    <property type="project" value="InterPro"/>
</dbReference>
<comment type="subunit">
    <text evidence="19">Homotrimer. The two-component system 3-ketosteroid-9-alpha-monooxygenase is composed of an oxygenase component KshA and a reductase component KshB.</text>
</comment>
<keyword evidence="12" id="KW-0443">Lipid metabolism</keyword>
<comment type="cofactor">
    <cofactor evidence="1">
        <name>Fe cation</name>
        <dbReference type="ChEBI" id="CHEBI:24875"/>
    </cofactor>
</comment>
<keyword evidence="7" id="KW-0442">Lipid degradation</keyword>
<dbReference type="InterPro" id="IPR036922">
    <property type="entry name" value="Rieske_2Fe-2S_sf"/>
</dbReference>
<evidence type="ECO:0000256" key="4">
    <source>
        <dbReference type="ARBA" id="ARBA00022692"/>
    </source>
</evidence>
<dbReference type="EC" id="1.14.19.21" evidence="17"/>
<accession>A0A846YEM6</accession>
<dbReference type="Pfam" id="PF00355">
    <property type="entry name" value="Rieske"/>
    <property type="match status" value="1"/>
</dbReference>
<comment type="pathway">
    <text evidence="15">Steroid hormone biosynthesis; dafachronic acid biosynthesis.</text>
</comment>
<comment type="caution">
    <text evidence="23">The sequence shown here is derived from an EMBL/GenBank/DDBJ whole genome shotgun (WGS) entry which is preliminary data.</text>
</comment>
<dbReference type="InterPro" id="IPR017941">
    <property type="entry name" value="Rieske_2Fe-2S"/>
</dbReference>
<evidence type="ECO:0000256" key="5">
    <source>
        <dbReference type="ARBA" id="ARBA00022714"/>
    </source>
</evidence>
<organism evidence="23 24">
    <name type="scientific">Nocardia flavorosea</name>
    <dbReference type="NCBI Taxonomy" id="53429"/>
    <lineage>
        <taxon>Bacteria</taxon>
        <taxon>Bacillati</taxon>
        <taxon>Actinomycetota</taxon>
        <taxon>Actinomycetes</taxon>
        <taxon>Mycobacteriales</taxon>
        <taxon>Nocardiaceae</taxon>
        <taxon>Nocardia</taxon>
    </lineage>
</organism>
<keyword evidence="6" id="KW-0479">Metal-binding</keyword>
<dbReference type="SUPFAM" id="SSF55961">
    <property type="entry name" value="Bet v1-like"/>
    <property type="match status" value="1"/>
</dbReference>
<comment type="catalytic activity">
    <reaction evidence="20">
        <text>cholesterol + NADH + O2 + H(+) = 7-dehydrocholesterol + NAD(+) + 2 H2O</text>
        <dbReference type="Rhea" id="RHEA:51644"/>
        <dbReference type="ChEBI" id="CHEBI:15377"/>
        <dbReference type="ChEBI" id="CHEBI:15378"/>
        <dbReference type="ChEBI" id="CHEBI:15379"/>
        <dbReference type="ChEBI" id="CHEBI:16113"/>
        <dbReference type="ChEBI" id="CHEBI:17759"/>
        <dbReference type="ChEBI" id="CHEBI:57540"/>
        <dbReference type="ChEBI" id="CHEBI:57945"/>
        <dbReference type="EC" id="1.14.19.21"/>
    </reaction>
    <physiologicalReaction direction="left-to-right" evidence="20">
        <dbReference type="Rhea" id="RHEA:51645"/>
    </physiologicalReaction>
</comment>
<evidence type="ECO:0000256" key="10">
    <source>
        <dbReference type="ARBA" id="ARBA00023004"/>
    </source>
</evidence>
<evidence type="ECO:0000256" key="9">
    <source>
        <dbReference type="ARBA" id="ARBA00023002"/>
    </source>
</evidence>
<comment type="pathway">
    <text evidence="3">Hormone biosynthesis.</text>
</comment>
<evidence type="ECO:0000259" key="22">
    <source>
        <dbReference type="PROSITE" id="PS51296"/>
    </source>
</evidence>
<evidence type="ECO:0000256" key="17">
    <source>
        <dbReference type="ARBA" id="ARBA00026095"/>
    </source>
</evidence>
<evidence type="ECO:0000256" key="13">
    <source>
        <dbReference type="ARBA" id="ARBA00023136"/>
    </source>
</evidence>
<feature type="domain" description="Rieske" evidence="22">
    <location>
        <begin position="40"/>
        <end position="142"/>
    </location>
</feature>
<dbReference type="InterPro" id="IPR045605">
    <property type="entry name" value="KshA-like_C"/>
</dbReference>
<keyword evidence="5" id="KW-0001">2Fe-2S</keyword>
<dbReference type="CDD" id="cd03469">
    <property type="entry name" value="Rieske_RO_Alpha_N"/>
    <property type="match status" value="1"/>
</dbReference>
<dbReference type="GO" id="GO:0170056">
    <property type="term" value="F:cholesterol 7-desaturase [NAD(P)H] activity"/>
    <property type="evidence" value="ECO:0007669"/>
    <property type="project" value="UniProtKB-EC"/>
</dbReference>
<keyword evidence="9" id="KW-0560">Oxidoreductase</keyword>
<evidence type="ECO:0000256" key="21">
    <source>
        <dbReference type="ARBA" id="ARBA00049548"/>
    </source>
</evidence>
<evidence type="ECO:0000256" key="11">
    <source>
        <dbReference type="ARBA" id="ARBA00023014"/>
    </source>
</evidence>
<evidence type="ECO:0000256" key="6">
    <source>
        <dbReference type="ARBA" id="ARBA00022723"/>
    </source>
</evidence>
<evidence type="ECO:0000256" key="7">
    <source>
        <dbReference type="ARBA" id="ARBA00022963"/>
    </source>
</evidence>
<evidence type="ECO:0000256" key="19">
    <source>
        <dbReference type="ARBA" id="ARBA00046982"/>
    </source>
</evidence>
<keyword evidence="24" id="KW-1185">Reference proteome</keyword>